<name>A0A1G2JMN2_9BACT</name>
<proteinExistence type="predicted"/>
<gene>
    <name evidence="1" type="ORF">A2561_02100</name>
</gene>
<dbReference type="EMBL" id="MHPU01000026">
    <property type="protein sequence ID" value="OGZ88369.1"/>
    <property type="molecule type" value="Genomic_DNA"/>
</dbReference>
<accession>A0A1G2JMN2</accession>
<dbReference type="AlphaFoldDB" id="A0A1G2JMN2"/>
<protein>
    <recommendedName>
        <fullName evidence="3">Helix-turn-helix domain-containing protein</fullName>
    </recommendedName>
</protein>
<dbReference type="Proteomes" id="UP000178935">
    <property type="component" value="Unassembled WGS sequence"/>
</dbReference>
<comment type="caution">
    <text evidence="1">The sequence shown here is derived from an EMBL/GenBank/DDBJ whole genome shotgun (WGS) entry which is preliminary data.</text>
</comment>
<organism evidence="1 2">
    <name type="scientific">Candidatus Staskawiczbacteria bacterium RIFOXYD1_FULL_32_13</name>
    <dbReference type="NCBI Taxonomy" id="1802234"/>
    <lineage>
        <taxon>Bacteria</taxon>
        <taxon>Candidatus Staskawicziibacteriota</taxon>
    </lineage>
</organism>
<sequence length="261" mass="30026">MKYFMKEQTRQFSQLWDDGIKSGIVGKIGTQVFALLVVLAPFMNERGECYPTENTLAFILHKSIPSIIKMVSKAKKTIYNGEAVLKVRQQKRVDNGKILWGSNFYTISKSIRSDLLSRYVSVDKNLSTENKSNLRSKTLLPPISFPPTEEVSTNDSRSLNHIFTNDNKKSLININGYNEISLMEFRKTIKNEVDMKCYEIAEWLGEKNINFILSALNDNKCGMHGIEHAYRKVKDYVGDGNVKSKPKLFNWHIQNYKKGKR</sequence>
<evidence type="ECO:0000313" key="1">
    <source>
        <dbReference type="EMBL" id="OGZ88369.1"/>
    </source>
</evidence>
<evidence type="ECO:0008006" key="3">
    <source>
        <dbReference type="Google" id="ProtNLM"/>
    </source>
</evidence>
<reference evidence="1 2" key="1">
    <citation type="journal article" date="2016" name="Nat. Commun.">
        <title>Thousands of microbial genomes shed light on interconnected biogeochemical processes in an aquifer system.</title>
        <authorList>
            <person name="Anantharaman K."/>
            <person name="Brown C.T."/>
            <person name="Hug L.A."/>
            <person name="Sharon I."/>
            <person name="Castelle C.J."/>
            <person name="Probst A.J."/>
            <person name="Thomas B.C."/>
            <person name="Singh A."/>
            <person name="Wilkins M.J."/>
            <person name="Karaoz U."/>
            <person name="Brodie E.L."/>
            <person name="Williams K.H."/>
            <person name="Hubbard S.S."/>
            <person name="Banfield J.F."/>
        </authorList>
    </citation>
    <scope>NUCLEOTIDE SEQUENCE [LARGE SCALE GENOMIC DNA]</scope>
</reference>
<evidence type="ECO:0000313" key="2">
    <source>
        <dbReference type="Proteomes" id="UP000178935"/>
    </source>
</evidence>